<dbReference type="EMBL" id="FNUT01000002">
    <property type="protein sequence ID" value="SEF75561.1"/>
    <property type="molecule type" value="Genomic_DNA"/>
</dbReference>
<accession>A0A1H5UMC3</accession>
<dbReference type="PRINTS" id="PR00111">
    <property type="entry name" value="ABHYDROLASE"/>
</dbReference>
<dbReference type="GO" id="GO:0046503">
    <property type="term" value="P:glycerolipid catabolic process"/>
    <property type="evidence" value="ECO:0007669"/>
    <property type="project" value="TreeGrafter"/>
</dbReference>
<dbReference type="RefSeq" id="WP_103905340.1">
    <property type="nucleotide sequence ID" value="NZ_CP049246.1"/>
</dbReference>
<dbReference type="Pfam" id="PF00561">
    <property type="entry name" value="Abhydrolase_1"/>
    <property type="match status" value="1"/>
</dbReference>
<organism evidence="2 3">
    <name type="scientific">Sphingobacterium lactis</name>
    <dbReference type="NCBI Taxonomy" id="797291"/>
    <lineage>
        <taxon>Bacteria</taxon>
        <taxon>Pseudomonadati</taxon>
        <taxon>Bacteroidota</taxon>
        <taxon>Sphingobacteriia</taxon>
        <taxon>Sphingobacteriales</taxon>
        <taxon>Sphingobacteriaceae</taxon>
        <taxon>Sphingobacterium</taxon>
    </lineage>
</organism>
<gene>
    <name evidence="2" type="ORF">SAMN05421877_102329</name>
</gene>
<name>A0A1H5UMC3_9SPHI</name>
<dbReference type="GO" id="GO:0004806">
    <property type="term" value="F:triacylglycerol lipase activity"/>
    <property type="evidence" value="ECO:0007669"/>
    <property type="project" value="TreeGrafter"/>
</dbReference>
<dbReference type="PANTHER" id="PTHR43433">
    <property type="entry name" value="HYDROLASE, ALPHA/BETA FOLD FAMILY PROTEIN"/>
    <property type="match status" value="1"/>
</dbReference>
<dbReference type="Gene3D" id="3.40.50.1820">
    <property type="entry name" value="alpha/beta hydrolase"/>
    <property type="match status" value="1"/>
</dbReference>
<dbReference type="SUPFAM" id="SSF53474">
    <property type="entry name" value="alpha/beta-Hydrolases"/>
    <property type="match status" value="1"/>
</dbReference>
<dbReference type="OrthoDB" id="2247630at2"/>
<dbReference type="AlphaFoldDB" id="A0A1H5UMC3"/>
<sequence>MKDKIIQAGQVQLFTQSFGRPEDPQILLIAGATVSMLFWEAEFCEALAEKGYFVIRYDFRDTGQSTTYPAGELHYGLEDLSMDILHILDSYGIEKAHLLGISLGGMLAQITAITHPERVASLTLFATMPWADSPIPVPEMDPSILEFHAAGAQVNWNNEEQVVEHMLKGSRLMSGNKPLDEDRAERYIRESFHRAIHFPSQFNHAQLSGAESTYNQIQKIKAPVLVIHGSDDKICHFHNALALMQLLKPKNLVVLEGTGHELHAQDYDQIIAAVDRLIQASKQMG</sequence>
<dbReference type="InterPro" id="IPR029058">
    <property type="entry name" value="AB_hydrolase_fold"/>
</dbReference>
<dbReference type="Proteomes" id="UP000236731">
    <property type="component" value="Unassembled WGS sequence"/>
</dbReference>
<evidence type="ECO:0000313" key="2">
    <source>
        <dbReference type="EMBL" id="SEF75561.1"/>
    </source>
</evidence>
<dbReference type="InterPro" id="IPR050471">
    <property type="entry name" value="AB_hydrolase"/>
</dbReference>
<proteinExistence type="predicted"/>
<dbReference type="PANTHER" id="PTHR43433:SF5">
    <property type="entry name" value="AB HYDROLASE-1 DOMAIN-CONTAINING PROTEIN"/>
    <property type="match status" value="1"/>
</dbReference>
<protein>
    <submittedName>
        <fullName evidence="2">Pimeloyl-ACP methyl ester carboxylesterase</fullName>
    </submittedName>
</protein>
<evidence type="ECO:0000313" key="3">
    <source>
        <dbReference type="Proteomes" id="UP000236731"/>
    </source>
</evidence>
<dbReference type="InterPro" id="IPR000073">
    <property type="entry name" value="AB_hydrolase_1"/>
</dbReference>
<evidence type="ECO:0000259" key="1">
    <source>
        <dbReference type="Pfam" id="PF00561"/>
    </source>
</evidence>
<feature type="domain" description="AB hydrolase-1" evidence="1">
    <location>
        <begin position="26"/>
        <end position="265"/>
    </location>
</feature>
<reference evidence="3" key="1">
    <citation type="submission" date="2016-10" db="EMBL/GenBank/DDBJ databases">
        <authorList>
            <person name="Varghese N."/>
            <person name="Submissions S."/>
        </authorList>
    </citation>
    <scope>NUCLEOTIDE SEQUENCE [LARGE SCALE GENOMIC DNA]</scope>
    <source>
        <strain evidence="3">DSM 22361</strain>
    </source>
</reference>
<keyword evidence="3" id="KW-1185">Reference proteome</keyword>